<proteinExistence type="predicted"/>
<dbReference type="AlphaFoldDB" id="A0A1M4T1Y4"/>
<evidence type="ECO:0000313" key="1">
    <source>
        <dbReference type="EMBL" id="SHE38502.1"/>
    </source>
</evidence>
<dbReference type="Gene3D" id="3.40.50.150">
    <property type="entry name" value="Vaccinia Virus protein VP39"/>
    <property type="match status" value="1"/>
</dbReference>
<dbReference type="GO" id="GO:0008990">
    <property type="term" value="F:rRNA (guanine-N2-)-methyltransferase activity"/>
    <property type="evidence" value="ECO:0007669"/>
    <property type="project" value="InterPro"/>
</dbReference>
<dbReference type="InterPro" id="IPR007536">
    <property type="entry name" value="16SrRNA_methylTrfase_J"/>
</dbReference>
<name>A0A1M4T1Y4_9BACL</name>
<organism evidence="1 2">
    <name type="scientific">Seinonella peptonophila</name>
    <dbReference type="NCBI Taxonomy" id="112248"/>
    <lineage>
        <taxon>Bacteria</taxon>
        <taxon>Bacillati</taxon>
        <taxon>Bacillota</taxon>
        <taxon>Bacilli</taxon>
        <taxon>Bacillales</taxon>
        <taxon>Thermoactinomycetaceae</taxon>
        <taxon>Seinonella</taxon>
    </lineage>
</organism>
<keyword evidence="1" id="KW-0489">Methyltransferase</keyword>
<keyword evidence="2" id="KW-1185">Reference proteome</keyword>
<sequence length="256" mass="29532">MTTSIKSKEFDVKDAYKLAESLQIPYVPREKRTLRKMFIELEQKEAIIVSRITWRYERKDGYCFQFHPSMSALRIKQLQLGGIDSLQRAAKIEQGDTVLDCTLGMGADAIVASFLVGEEGEVLALESQPIIAHLVRHGLATFQTDRKVLKDAMQRVKVMQIDYREYLKSCKSASFDYVIFDPMFRETIHASQSMQQLKQLANPHPLDQASVQEAWRVARKAVLLKERLKSEQFQLLGFHELFPSSQYAWGVKRKEE</sequence>
<accession>A0A1M4T1Y4</accession>
<dbReference type="InterPro" id="IPR029063">
    <property type="entry name" value="SAM-dependent_MTases_sf"/>
</dbReference>
<reference evidence="1 2" key="1">
    <citation type="submission" date="2016-11" db="EMBL/GenBank/DDBJ databases">
        <authorList>
            <person name="Jaros S."/>
            <person name="Januszkiewicz K."/>
            <person name="Wedrychowicz H."/>
        </authorList>
    </citation>
    <scope>NUCLEOTIDE SEQUENCE [LARGE SCALE GENOMIC DNA]</scope>
    <source>
        <strain evidence="1 2">DSM 44666</strain>
    </source>
</reference>
<dbReference type="RefSeq" id="WP_084730902.1">
    <property type="nucleotide sequence ID" value="NZ_FQVL01000001.1"/>
</dbReference>
<dbReference type="OrthoDB" id="1653798at2"/>
<protein>
    <submittedName>
        <fullName evidence="1">Putative SAM-dependent methyltransferase</fullName>
    </submittedName>
</protein>
<dbReference type="SUPFAM" id="SSF53335">
    <property type="entry name" value="S-adenosyl-L-methionine-dependent methyltransferases"/>
    <property type="match status" value="1"/>
</dbReference>
<gene>
    <name evidence="1" type="ORF">SAMN05444392_101269</name>
</gene>
<dbReference type="EMBL" id="FQVL01000001">
    <property type="protein sequence ID" value="SHE38502.1"/>
    <property type="molecule type" value="Genomic_DNA"/>
</dbReference>
<dbReference type="Proteomes" id="UP000184476">
    <property type="component" value="Unassembled WGS sequence"/>
</dbReference>
<keyword evidence="1" id="KW-0808">Transferase</keyword>
<evidence type="ECO:0000313" key="2">
    <source>
        <dbReference type="Proteomes" id="UP000184476"/>
    </source>
</evidence>
<dbReference type="Pfam" id="PF04445">
    <property type="entry name" value="SAM_MT"/>
    <property type="match status" value="1"/>
</dbReference>
<dbReference type="PANTHER" id="PTHR36112">
    <property type="entry name" value="RIBOSOMAL RNA SMALL SUBUNIT METHYLTRANSFERASE J"/>
    <property type="match status" value="1"/>
</dbReference>
<dbReference type="STRING" id="112248.SAMN05444392_101269"/>
<dbReference type="PANTHER" id="PTHR36112:SF1">
    <property type="entry name" value="RIBOSOMAL RNA SMALL SUBUNIT METHYLTRANSFERASE J"/>
    <property type="match status" value="1"/>
</dbReference>